<accession>A0A4S3KCF6</accession>
<sequence>MTVAGDIVGELSFGTYDDLLEAAFCGTWASDVLKTGTTRRTFAILKRNLDIGLDTIYRGCEVNQLKLSCPLQEKVAVTFSVIGKSEEAYVVPVGATFDTKTTTDYMTTFEGSLDIDSVGFNAATQLDITLDNAMAQKYSLFNRAAYANKIGMIGVSGSLSAYIEDAALKTKYRNEVDTALDVEMVDGTVNPNTYTLSLPRSRFTSATDSYSGDDYGIQQINFTGLLDSTDATELMLTRTAAP</sequence>
<protein>
    <submittedName>
        <fullName evidence="1">Uncharacterized protein</fullName>
    </submittedName>
</protein>
<comment type="caution">
    <text evidence="1">The sequence shown here is derived from an EMBL/GenBank/DDBJ whole genome shotgun (WGS) entry which is preliminary data.</text>
</comment>
<dbReference type="EMBL" id="MWIO01000045">
    <property type="protein sequence ID" value="THD06106.1"/>
    <property type="molecule type" value="Genomic_DNA"/>
</dbReference>
<dbReference type="AlphaFoldDB" id="A0A4S3KCF6"/>
<dbReference type="Proteomes" id="UP000306317">
    <property type="component" value="Unassembled WGS sequence"/>
</dbReference>
<gene>
    <name evidence="1" type="ORF">B1991_14265</name>
</gene>
<organism evidence="1 2">
    <name type="scientific">Rhodanobacter lindaniclasticus</name>
    <dbReference type="NCBI Taxonomy" id="75310"/>
    <lineage>
        <taxon>Bacteria</taxon>
        <taxon>Pseudomonadati</taxon>
        <taxon>Pseudomonadota</taxon>
        <taxon>Gammaproteobacteria</taxon>
        <taxon>Lysobacterales</taxon>
        <taxon>Rhodanobacteraceae</taxon>
        <taxon>Rhodanobacter</taxon>
    </lineage>
</organism>
<proteinExistence type="predicted"/>
<reference evidence="1 2" key="1">
    <citation type="submission" date="2017-02" db="EMBL/GenBank/DDBJ databases">
        <title>Whole genome sequencing of Rhodanobacter lindaniclasticus DSM 17932.</title>
        <authorList>
            <person name="Kumar S."/>
            <person name="Patil P."/>
            <person name="Patil P.B."/>
        </authorList>
    </citation>
    <scope>NUCLEOTIDE SEQUENCE [LARGE SCALE GENOMIC DNA]</scope>
    <source>
        <strain evidence="1 2">DSM 17932</strain>
    </source>
</reference>
<name>A0A4S3KCF6_9GAMM</name>
<evidence type="ECO:0000313" key="1">
    <source>
        <dbReference type="EMBL" id="THD06106.1"/>
    </source>
</evidence>
<dbReference type="Pfam" id="PF18906">
    <property type="entry name" value="Phage_tube_2"/>
    <property type="match status" value="1"/>
</dbReference>
<dbReference type="InterPro" id="IPR044000">
    <property type="entry name" value="Phage_tube_2"/>
</dbReference>
<keyword evidence="2" id="KW-1185">Reference proteome</keyword>
<evidence type="ECO:0000313" key="2">
    <source>
        <dbReference type="Proteomes" id="UP000306317"/>
    </source>
</evidence>